<dbReference type="PANTHER" id="PTHR12272:SF11">
    <property type="entry name" value="PAN2-PAN3 DEADENYLATION COMPLEX SUBUNIT PAN3"/>
    <property type="match status" value="1"/>
</dbReference>
<dbReference type="InterPro" id="IPR041332">
    <property type="entry name" value="Pan3_CK"/>
</dbReference>
<organism evidence="9 11">
    <name type="scientific">Dracunculus medinensis</name>
    <name type="common">Guinea worm</name>
    <dbReference type="NCBI Taxonomy" id="318479"/>
    <lineage>
        <taxon>Eukaryota</taxon>
        <taxon>Metazoa</taxon>
        <taxon>Ecdysozoa</taxon>
        <taxon>Nematoda</taxon>
        <taxon>Chromadorea</taxon>
        <taxon>Rhabditida</taxon>
        <taxon>Spirurina</taxon>
        <taxon>Dracunculoidea</taxon>
        <taxon>Dracunculidae</taxon>
        <taxon>Dracunculus</taxon>
    </lineage>
</organism>
<keyword evidence="4" id="KW-0547">Nucleotide-binding</keyword>
<dbReference type="GO" id="GO:0031251">
    <property type="term" value="C:PAN complex"/>
    <property type="evidence" value="ECO:0007669"/>
    <property type="project" value="InterPro"/>
</dbReference>
<evidence type="ECO:0000256" key="4">
    <source>
        <dbReference type="ARBA" id="ARBA00022741"/>
    </source>
</evidence>
<keyword evidence="10" id="KW-1185">Reference proteome</keyword>
<evidence type="ECO:0000259" key="7">
    <source>
        <dbReference type="Pfam" id="PF18101"/>
    </source>
</evidence>
<dbReference type="Gene3D" id="1.10.510.10">
    <property type="entry name" value="Transferase(Phosphotransferase) domain 1"/>
    <property type="match status" value="1"/>
</dbReference>
<dbReference type="PANTHER" id="PTHR12272">
    <property type="entry name" value="DEADENYLATION COMPLEX SUBUNIT PAN3"/>
    <property type="match status" value="1"/>
</dbReference>
<dbReference type="OrthoDB" id="204958at2759"/>
<comment type="subcellular location">
    <subcellularLocation>
        <location evidence="1">Cytoplasm</location>
    </subcellularLocation>
</comment>
<keyword evidence="6" id="KW-0175">Coiled coil</keyword>
<evidence type="ECO:0000313" key="10">
    <source>
        <dbReference type="Proteomes" id="UP000274756"/>
    </source>
</evidence>
<dbReference type="Proteomes" id="UP000038040">
    <property type="component" value="Unplaced"/>
</dbReference>
<protein>
    <submittedName>
        <fullName evidence="11">Pan3_PK domain-containing protein</fullName>
    </submittedName>
</protein>
<evidence type="ECO:0000256" key="5">
    <source>
        <dbReference type="ARBA" id="ARBA00022840"/>
    </source>
</evidence>
<keyword evidence="2" id="KW-0963">Cytoplasm</keyword>
<reference evidence="8 10" key="2">
    <citation type="submission" date="2018-11" db="EMBL/GenBank/DDBJ databases">
        <authorList>
            <consortium name="Pathogen Informatics"/>
        </authorList>
    </citation>
    <scope>NUCLEOTIDE SEQUENCE [LARGE SCALE GENOMIC DNA]</scope>
</reference>
<dbReference type="Proteomes" id="UP000274756">
    <property type="component" value="Unassembled WGS sequence"/>
</dbReference>
<evidence type="ECO:0000256" key="2">
    <source>
        <dbReference type="ARBA" id="ARBA00022490"/>
    </source>
</evidence>
<keyword evidence="3" id="KW-0507">mRNA processing</keyword>
<gene>
    <name evidence="8" type="ORF">DME_LOCUS2490</name>
</gene>
<dbReference type="WBParaSite" id="DME_0000851501-mRNA-1">
    <property type="protein sequence ID" value="DME_0000851501-mRNA-1"/>
    <property type="gene ID" value="DME_0000851501"/>
</dbReference>
<dbReference type="STRING" id="318479.A0A158Q5X4"/>
<evidence type="ECO:0000313" key="11">
    <source>
        <dbReference type="WBParaSite" id="DME_0000851501-mRNA-1"/>
    </source>
</evidence>
<dbReference type="GO" id="GO:0000932">
    <property type="term" value="C:P-body"/>
    <property type="evidence" value="ECO:0007669"/>
    <property type="project" value="TreeGrafter"/>
</dbReference>
<dbReference type="EMBL" id="UYYG01000063">
    <property type="protein sequence ID" value="VDN52517.1"/>
    <property type="molecule type" value="Genomic_DNA"/>
</dbReference>
<dbReference type="FunFam" id="1.10.287.3700:FF:000001">
    <property type="entry name" value="PAN2-PAN3 deadenylation complex subunit PAN3"/>
    <property type="match status" value="1"/>
</dbReference>
<dbReference type="GO" id="GO:0008143">
    <property type="term" value="F:poly(A) binding"/>
    <property type="evidence" value="ECO:0007669"/>
    <property type="project" value="TreeGrafter"/>
</dbReference>
<dbReference type="GO" id="GO:0005524">
    <property type="term" value="F:ATP binding"/>
    <property type="evidence" value="ECO:0007669"/>
    <property type="project" value="UniProtKB-KW"/>
</dbReference>
<proteinExistence type="predicted"/>
<evidence type="ECO:0000313" key="8">
    <source>
        <dbReference type="EMBL" id="VDN52517.1"/>
    </source>
</evidence>
<evidence type="ECO:0000256" key="1">
    <source>
        <dbReference type="ARBA" id="ARBA00004496"/>
    </source>
</evidence>
<evidence type="ECO:0000313" key="9">
    <source>
        <dbReference type="Proteomes" id="UP000038040"/>
    </source>
</evidence>
<evidence type="ECO:0000256" key="3">
    <source>
        <dbReference type="ARBA" id="ARBA00022664"/>
    </source>
</evidence>
<sequence>MMSGCGVLDVLMPDNSSSSIQNQQQEDLNGLGRAMIALVAGNLQAARRENISNNSLHVFHQMSSDMRNLITHLLGSSVQQNNRLRSINDVMPMIGARFYSQLETAQMKNDLLENEFSKELENGRLFRLLCKLNSIIERAEFQMDTKWSETGDRYLLKLFRDYLFHQVTETGKPWIDMAHIITCLNKLDAGVAEKIQLVSRDGENILIASYADLRRCVETAFNELQIAAVQTNNHNHINAAVLGRR</sequence>
<dbReference type="Gene3D" id="1.10.287.3700">
    <property type="match status" value="1"/>
</dbReference>
<feature type="domain" description="Pan3 C-terminal knob" evidence="7">
    <location>
        <begin position="87"/>
        <end position="224"/>
    </location>
</feature>
<reference evidence="11" key="1">
    <citation type="submission" date="2016-04" db="UniProtKB">
        <authorList>
            <consortium name="WormBaseParasite"/>
        </authorList>
    </citation>
    <scope>IDENTIFICATION</scope>
</reference>
<evidence type="ECO:0000256" key="6">
    <source>
        <dbReference type="ARBA" id="ARBA00023054"/>
    </source>
</evidence>
<name>A0A158Q5X4_DRAME</name>
<dbReference type="Gene3D" id="1.20.5.5160">
    <property type="match status" value="1"/>
</dbReference>
<dbReference type="GO" id="GO:0000289">
    <property type="term" value="P:nuclear-transcribed mRNA poly(A) tail shortening"/>
    <property type="evidence" value="ECO:0007669"/>
    <property type="project" value="InterPro"/>
</dbReference>
<accession>A0A158Q5X4</accession>
<dbReference type="FunFam" id="1.20.5.5160:FF:000002">
    <property type="entry name" value="PAN2-PAN3 deadenylation complex subunit PAN3"/>
    <property type="match status" value="1"/>
</dbReference>
<keyword evidence="5" id="KW-0067">ATP-binding</keyword>
<dbReference type="AlphaFoldDB" id="A0A158Q5X4"/>
<dbReference type="InterPro" id="IPR030844">
    <property type="entry name" value="PAN3"/>
</dbReference>
<dbReference type="GO" id="GO:0006397">
    <property type="term" value="P:mRNA processing"/>
    <property type="evidence" value="ECO:0007669"/>
    <property type="project" value="UniProtKB-KW"/>
</dbReference>
<dbReference type="Pfam" id="PF18101">
    <property type="entry name" value="Pan3_CK"/>
    <property type="match status" value="1"/>
</dbReference>